<evidence type="ECO:0000256" key="11">
    <source>
        <dbReference type="ARBA" id="ARBA00025044"/>
    </source>
</evidence>
<dbReference type="EMBL" id="JBHRTB010000010">
    <property type="protein sequence ID" value="MFC3141743.1"/>
    <property type="molecule type" value="Genomic_DNA"/>
</dbReference>
<keyword evidence="15" id="KW-1185">Reference proteome</keyword>
<evidence type="ECO:0000313" key="15">
    <source>
        <dbReference type="Proteomes" id="UP001595632"/>
    </source>
</evidence>
<evidence type="ECO:0000256" key="5">
    <source>
        <dbReference type="ARBA" id="ARBA00022475"/>
    </source>
</evidence>
<dbReference type="PANTHER" id="PTHR30034:SF3">
    <property type="entry name" value="FLAGELLAR MOTOR SWITCH PROTEIN FLIM"/>
    <property type="match status" value="1"/>
</dbReference>
<dbReference type="PANTHER" id="PTHR30034">
    <property type="entry name" value="FLAGELLAR MOTOR SWITCH PROTEIN FLIM"/>
    <property type="match status" value="1"/>
</dbReference>
<accession>A0ABV7GNA8</accession>
<dbReference type="InterPro" id="IPR001689">
    <property type="entry name" value="Flag_FliM"/>
</dbReference>
<sequence length="321" mass="34844">MTRTVEEELISQASAGITQLPMLDIIFSRMAVSLVSTFKTKAAFLCDIGFSSVEYMAWEDVVADVDKFGICAAVEARSWGGTMAVVLDSEMIFSALETQLGGRPRPGTAPKRAASVIERQISRDLIDLILDELSDNVSRLTEATFIVDTMEVPQQMPALQGGKTPCAVARMSVTIGDCSGAIMVIIPMATLEPAQDKLSKMFLGEKLGGDLSWREHILSNINGSSVKVTARVHQLEVPLLDILAWEPGTTIDLGIADDKEISLMCEGIPVFFGYAGQRKGGRFGFRVEREVNAEDLAEEETEAAEDPESAETDKTTQEATE</sequence>
<keyword evidence="7" id="KW-0997">Cell inner membrane</keyword>
<evidence type="ECO:0000256" key="8">
    <source>
        <dbReference type="ARBA" id="ARBA00022779"/>
    </source>
</evidence>
<evidence type="ECO:0000259" key="13">
    <source>
        <dbReference type="Pfam" id="PF01052"/>
    </source>
</evidence>
<feature type="compositionally biased region" description="Acidic residues" evidence="12">
    <location>
        <begin position="294"/>
        <end position="310"/>
    </location>
</feature>
<evidence type="ECO:0000256" key="12">
    <source>
        <dbReference type="SAM" id="MobiDB-lite"/>
    </source>
</evidence>
<keyword evidence="8" id="KW-0283">Flagellar rotation</keyword>
<evidence type="ECO:0000313" key="14">
    <source>
        <dbReference type="EMBL" id="MFC3141743.1"/>
    </source>
</evidence>
<evidence type="ECO:0000256" key="4">
    <source>
        <dbReference type="ARBA" id="ARBA00021898"/>
    </source>
</evidence>
<feature type="compositionally biased region" description="Basic and acidic residues" evidence="12">
    <location>
        <begin position="311"/>
        <end position="321"/>
    </location>
</feature>
<keyword evidence="14" id="KW-0969">Cilium</keyword>
<evidence type="ECO:0000256" key="3">
    <source>
        <dbReference type="ARBA" id="ARBA00011049"/>
    </source>
</evidence>
<reference evidence="15" key="1">
    <citation type="journal article" date="2019" name="Int. J. Syst. Evol. Microbiol.">
        <title>The Global Catalogue of Microorganisms (GCM) 10K type strain sequencing project: providing services to taxonomists for standard genome sequencing and annotation.</title>
        <authorList>
            <consortium name="The Broad Institute Genomics Platform"/>
            <consortium name="The Broad Institute Genome Sequencing Center for Infectious Disease"/>
            <person name="Wu L."/>
            <person name="Ma J."/>
        </authorList>
    </citation>
    <scope>NUCLEOTIDE SEQUENCE [LARGE SCALE GENOMIC DNA]</scope>
    <source>
        <strain evidence="15">KCTC 52366</strain>
    </source>
</reference>
<evidence type="ECO:0000256" key="1">
    <source>
        <dbReference type="ARBA" id="ARBA00004117"/>
    </source>
</evidence>
<keyword evidence="6" id="KW-0145">Chemotaxis</keyword>
<feature type="region of interest" description="Disordered" evidence="12">
    <location>
        <begin position="294"/>
        <end position="321"/>
    </location>
</feature>
<evidence type="ECO:0000256" key="9">
    <source>
        <dbReference type="ARBA" id="ARBA00023136"/>
    </source>
</evidence>
<dbReference type="InterPro" id="IPR001543">
    <property type="entry name" value="FliN-like_C"/>
</dbReference>
<dbReference type="RefSeq" id="WP_275632006.1">
    <property type="nucleotide sequence ID" value="NZ_JARGYD010000002.1"/>
</dbReference>
<organism evidence="14 15">
    <name type="scientific">Psychromarinibacter halotolerans</name>
    <dbReference type="NCBI Taxonomy" id="1775175"/>
    <lineage>
        <taxon>Bacteria</taxon>
        <taxon>Pseudomonadati</taxon>
        <taxon>Pseudomonadota</taxon>
        <taxon>Alphaproteobacteria</taxon>
        <taxon>Rhodobacterales</taxon>
        <taxon>Paracoccaceae</taxon>
        <taxon>Psychromarinibacter</taxon>
    </lineage>
</organism>
<dbReference type="Gene3D" id="2.30.330.10">
    <property type="entry name" value="SpoA-like"/>
    <property type="match status" value="1"/>
</dbReference>
<dbReference type="InterPro" id="IPR028976">
    <property type="entry name" value="CheC-like_sf"/>
</dbReference>
<keyword evidence="10" id="KW-0975">Bacterial flagellum</keyword>
<name>A0ABV7GNA8_9RHOB</name>
<dbReference type="Gene3D" id="3.40.1550.10">
    <property type="entry name" value="CheC-like"/>
    <property type="match status" value="1"/>
</dbReference>
<comment type="function">
    <text evidence="11">FliM is one of three proteins (FliG, FliN, FliM) that forms the rotor-mounted switch complex (C ring), located at the base of the basal body. This complex interacts with the CheY and CheZ chemotaxis proteins, in addition to contacting components of the motor that determine the direction of flagellar rotation.</text>
</comment>
<comment type="caution">
    <text evidence="14">The sequence shown here is derived from an EMBL/GenBank/DDBJ whole genome shotgun (WGS) entry which is preliminary data.</text>
</comment>
<keyword evidence="5" id="KW-1003">Cell membrane</keyword>
<gene>
    <name evidence="14" type="ORF">ACFOGP_03435</name>
</gene>
<keyword evidence="9" id="KW-0472">Membrane</keyword>
<comment type="subcellular location">
    <subcellularLocation>
        <location evidence="1">Bacterial flagellum basal body</location>
    </subcellularLocation>
    <subcellularLocation>
        <location evidence="2">Cell inner membrane</location>
        <topology evidence="2">Peripheral membrane protein</topology>
    </subcellularLocation>
</comment>
<keyword evidence="14" id="KW-0966">Cell projection</keyword>
<dbReference type="InterPro" id="IPR036429">
    <property type="entry name" value="SpoA-like_sf"/>
</dbReference>
<dbReference type="Pfam" id="PF01052">
    <property type="entry name" value="FliMN_C"/>
    <property type="match status" value="1"/>
</dbReference>
<evidence type="ECO:0000256" key="7">
    <source>
        <dbReference type="ARBA" id="ARBA00022519"/>
    </source>
</evidence>
<evidence type="ECO:0000256" key="10">
    <source>
        <dbReference type="ARBA" id="ARBA00023143"/>
    </source>
</evidence>
<feature type="domain" description="Flagellar motor switch protein FliN-like C-terminal" evidence="13">
    <location>
        <begin position="221"/>
        <end position="291"/>
    </location>
</feature>
<evidence type="ECO:0000256" key="2">
    <source>
        <dbReference type="ARBA" id="ARBA00004417"/>
    </source>
</evidence>
<keyword evidence="14" id="KW-0282">Flagellum</keyword>
<evidence type="ECO:0000256" key="6">
    <source>
        <dbReference type="ARBA" id="ARBA00022500"/>
    </source>
</evidence>
<comment type="similarity">
    <text evidence="3">Belongs to the FliM family.</text>
</comment>
<dbReference type="SUPFAM" id="SSF101801">
    <property type="entry name" value="Surface presentation of antigens (SPOA)"/>
    <property type="match status" value="1"/>
</dbReference>
<dbReference type="CDD" id="cd17908">
    <property type="entry name" value="FliM"/>
    <property type="match status" value="1"/>
</dbReference>
<protein>
    <recommendedName>
        <fullName evidence="4">Flagellar motor switch protein FliM</fullName>
    </recommendedName>
</protein>
<proteinExistence type="inferred from homology"/>
<dbReference type="Pfam" id="PF02154">
    <property type="entry name" value="FliM"/>
    <property type="match status" value="1"/>
</dbReference>
<dbReference type="Proteomes" id="UP001595632">
    <property type="component" value="Unassembled WGS sequence"/>
</dbReference>